<accession>Q4FKP1</accession>
<dbReference type="AlphaFoldDB" id="Q4FKP1"/>
<reference evidence="1" key="1">
    <citation type="submission" date="2005-06" db="EMBL/GenBank/DDBJ databases">
        <authorList>
            <person name="Lennard N."/>
            <person name="Barron A."/>
            <person name="Clark L."/>
            <person name="Corton C."/>
            <person name="Harris B."/>
            <person name="Line A."/>
            <person name="Berriman M."/>
            <person name="Hertz-Fowler C."/>
            <person name="Renauld H."/>
            <person name="Bohme U."/>
            <person name="Arrowsmith C."/>
            <person name="Cronin C."/>
            <person name="Davies R."/>
            <person name="Doggett J."/>
            <person name="Fraser A."/>
            <person name="Johnson D."/>
            <person name="Larke N."/>
            <person name="Leech V."/>
            <person name="Lord A."/>
            <person name="MacLeod A."/>
            <person name="Norbertczak H."/>
            <person name="Ormand D."/>
            <person name="Quail M."/>
            <person name="Rabbinowitsch E."/>
            <person name="Rajandream M."/>
            <person name="Reitter C."/>
            <person name="Sharp S."/>
            <person name="Woodward J."/>
            <person name="Hall N."/>
            <person name="Melville S.and.Barrell.B."/>
        </authorList>
    </citation>
    <scope>NUCLEOTIDE SEQUENCE</scope>
    <source>
        <strain evidence="1">927/4 GUTat10.1</strain>
    </source>
</reference>
<evidence type="ECO:0000313" key="1">
    <source>
        <dbReference type="EMBL" id="CAJ16760.1"/>
    </source>
</evidence>
<organism evidence="1">
    <name type="scientific">Trypanosoma brucei brucei (strain 927/4 GUTat10.1)</name>
    <dbReference type="NCBI Taxonomy" id="185431"/>
    <lineage>
        <taxon>Eukaryota</taxon>
        <taxon>Discoba</taxon>
        <taxon>Euglenozoa</taxon>
        <taxon>Kinetoplastea</taxon>
        <taxon>Metakinetoplastina</taxon>
        <taxon>Trypanosomatida</taxon>
        <taxon>Trypanosomatidae</taxon>
        <taxon>Trypanosoma</taxon>
    </lineage>
</organism>
<protein>
    <submittedName>
        <fullName evidence="1">Uncharacterized protein</fullName>
    </submittedName>
</protein>
<name>Q4FKP1_TRYB2</name>
<sequence>MTSASVFFPATLCVMESVSVIRASNNVNLPGRKPACCGCRLHSTVSHTRLATILSMSLQRMLVSVMGRNDDIHLTSLLGLSSGTITPCFHFSGTRCLCKLQLKSLRTHYLLRRPNPFNCLQCISSLQGAVPEENSFSAVPSAATFIGLRILRSLDKIYSWKKHLVLSLTASYTFALVY</sequence>
<gene>
    <name evidence="1" type="ORF">Tb10.v4.0049</name>
</gene>
<dbReference type="VEuPathDB" id="TriTrypDB:Tb10.v4.0049"/>
<proteinExistence type="predicted"/>
<dbReference type="EMBL" id="CT009752">
    <property type="protein sequence ID" value="CAJ16760.1"/>
    <property type="molecule type" value="Genomic_DNA"/>
</dbReference>